<organism evidence="2 3">
    <name type="scientific">Primorskyibacter flagellatus</name>
    <dbReference type="NCBI Taxonomy" id="1387277"/>
    <lineage>
        <taxon>Bacteria</taxon>
        <taxon>Pseudomonadati</taxon>
        <taxon>Pseudomonadota</taxon>
        <taxon>Alphaproteobacteria</taxon>
        <taxon>Rhodobacterales</taxon>
        <taxon>Roseobacteraceae</taxon>
        <taxon>Primorskyibacter</taxon>
    </lineage>
</organism>
<feature type="region of interest" description="Disordered" evidence="1">
    <location>
        <begin position="1"/>
        <end position="45"/>
    </location>
</feature>
<evidence type="ECO:0000313" key="2">
    <source>
        <dbReference type="EMBL" id="SMD14303.1"/>
    </source>
</evidence>
<evidence type="ECO:0000256" key="1">
    <source>
        <dbReference type="SAM" id="MobiDB-lite"/>
    </source>
</evidence>
<accession>A0A1W2EX72</accession>
<protein>
    <submittedName>
        <fullName evidence="2">Uncharacterized protein</fullName>
    </submittedName>
</protein>
<proteinExistence type="predicted"/>
<evidence type="ECO:0000313" key="3">
    <source>
        <dbReference type="Proteomes" id="UP000192330"/>
    </source>
</evidence>
<sequence length="45" mass="4977">MKNLNSGKLRWTAFAARASKGKRTRPRSRSGNEKTDSLKAVTELG</sequence>
<dbReference type="Proteomes" id="UP000192330">
    <property type="component" value="Unassembled WGS sequence"/>
</dbReference>
<name>A0A1W2EX72_9RHOB</name>
<gene>
    <name evidence="2" type="ORF">SAMN06295998_1564</name>
</gene>
<keyword evidence="3" id="KW-1185">Reference proteome</keyword>
<reference evidence="2 3" key="1">
    <citation type="submission" date="2017-04" db="EMBL/GenBank/DDBJ databases">
        <authorList>
            <person name="Afonso C.L."/>
            <person name="Miller P.J."/>
            <person name="Scott M.A."/>
            <person name="Spackman E."/>
            <person name="Goraichik I."/>
            <person name="Dimitrov K.M."/>
            <person name="Suarez D.L."/>
            <person name="Swayne D.E."/>
        </authorList>
    </citation>
    <scope>NUCLEOTIDE SEQUENCE [LARGE SCALE GENOMIC DNA]</scope>
    <source>
        <strain evidence="2 3">CGMCC 1.12644</strain>
    </source>
</reference>
<feature type="compositionally biased region" description="Basic residues" evidence="1">
    <location>
        <begin position="19"/>
        <end position="28"/>
    </location>
</feature>
<dbReference type="EMBL" id="FWYD01000056">
    <property type="protein sequence ID" value="SMD14303.1"/>
    <property type="molecule type" value="Genomic_DNA"/>
</dbReference>
<dbReference type="AlphaFoldDB" id="A0A1W2EX72"/>